<sequence>MALDVQGSTSTVTIEKKTRRTRYKTEIAFVSPQSSRHTFEENGSCFLGISLENSNFTTAKLESMVKWISRRFPRCTVLIGDSIHRLTLESMCGLEPEEARRHAVDLGRRFLGQERPVFDAHRHSTDFTFLTCGEVQKQVECDEIREQLDELFASDDAFRGSVESFARSYHTKRSADVDEAERERRVGISCSYFLEEFSVFAFLQRRGLPVMVYPGSFSTLNEIARGEHGNAPRELRDLIVVSLHLKGR</sequence>
<dbReference type="AlphaFoldDB" id="A0AA44ICF3"/>
<reference evidence="4 5" key="1">
    <citation type="submission" date="2020-04" db="EMBL/GenBank/DDBJ databases">
        <title>MicrobeNet Type strains.</title>
        <authorList>
            <person name="Nicholson A.C."/>
        </authorList>
    </citation>
    <scope>NUCLEOTIDE SEQUENCE [LARGE SCALE GENOMIC DNA]</scope>
    <source>
        <strain evidence="4 5">DSM 40738</strain>
    </source>
</reference>
<proteinExistence type="inferred from homology"/>
<dbReference type="InterPro" id="IPR038622">
    <property type="entry name" value="CDPS_sf"/>
</dbReference>
<evidence type="ECO:0000313" key="4">
    <source>
        <dbReference type="EMBL" id="NKY13118.1"/>
    </source>
</evidence>
<keyword evidence="5" id="KW-1185">Reference proteome</keyword>
<dbReference type="RefSeq" id="WP_168437396.1">
    <property type="nucleotide sequence ID" value="NZ_JAAXOU010000014.1"/>
</dbReference>
<comment type="similarity">
    <text evidence="1">Belongs to the CDPS family.</text>
</comment>
<gene>
    <name evidence="4" type="ORF">HGA06_02720</name>
</gene>
<comment type="caution">
    <text evidence="4">The sequence shown here is derived from an EMBL/GenBank/DDBJ whole genome shotgun (WGS) entry which is preliminary data.</text>
</comment>
<dbReference type="Pfam" id="PF16715">
    <property type="entry name" value="CDPS"/>
    <property type="match status" value="1"/>
</dbReference>
<dbReference type="NCBIfam" id="TIGR04539">
    <property type="entry name" value="tRNA_cyclodipep"/>
    <property type="match status" value="1"/>
</dbReference>
<evidence type="ECO:0000256" key="3">
    <source>
        <dbReference type="ARBA" id="ARBA00030771"/>
    </source>
</evidence>
<evidence type="ECO:0000313" key="5">
    <source>
        <dbReference type="Proteomes" id="UP000570003"/>
    </source>
</evidence>
<dbReference type="EMBL" id="JAAXOU010000014">
    <property type="protein sequence ID" value="NKY13118.1"/>
    <property type="molecule type" value="Genomic_DNA"/>
</dbReference>
<dbReference type="Gene3D" id="3.40.50.11710">
    <property type="entry name" value="Cyclodipeptide synthase"/>
    <property type="match status" value="1"/>
</dbReference>
<dbReference type="GO" id="GO:0016755">
    <property type="term" value="F:aminoacyltransferase activity"/>
    <property type="evidence" value="ECO:0007669"/>
    <property type="project" value="InterPro"/>
</dbReference>
<organism evidence="4 5">
    <name type="scientific">Streptomyces somaliensis (strain ATCC 33201 / DSM 40738 / JCM 12659 / KCTC 9044 / NCTC 11332 / NRRL B-12077 / IP 733)</name>
    <dbReference type="NCBI Taxonomy" id="1134445"/>
    <lineage>
        <taxon>Bacteria</taxon>
        <taxon>Bacillati</taxon>
        <taxon>Actinomycetota</taxon>
        <taxon>Actinomycetes</taxon>
        <taxon>Kitasatosporales</taxon>
        <taxon>Streptomycetaceae</taxon>
        <taxon>Streptomyces</taxon>
    </lineage>
</organism>
<keyword evidence="2" id="KW-0808">Transferase</keyword>
<protein>
    <recommendedName>
        <fullName evidence="3">Cyclodipeptide synthase</fullName>
    </recommendedName>
</protein>
<name>A0AA44ICF3_STRE0</name>
<evidence type="ECO:0000256" key="2">
    <source>
        <dbReference type="ARBA" id="ARBA00022679"/>
    </source>
</evidence>
<dbReference type="InterPro" id="IPR030903">
    <property type="entry name" value="CDPS"/>
</dbReference>
<dbReference type="Proteomes" id="UP000570003">
    <property type="component" value="Unassembled WGS sequence"/>
</dbReference>
<evidence type="ECO:0000256" key="1">
    <source>
        <dbReference type="ARBA" id="ARBA00006034"/>
    </source>
</evidence>
<accession>A0AA44ICF3</accession>